<dbReference type="Proteomes" id="UP000267096">
    <property type="component" value="Unassembled WGS sequence"/>
</dbReference>
<keyword evidence="3" id="KW-1185">Reference proteome</keyword>
<gene>
    <name evidence="2" type="ORF">ASIM_LOCUS6021</name>
</gene>
<dbReference type="AlphaFoldDB" id="A0A3P6Q2P0"/>
<evidence type="ECO:0000313" key="3">
    <source>
        <dbReference type="Proteomes" id="UP000267096"/>
    </source>
</evidence>
<feature type="transmembrane region" description="Helical" evidence="1">
    <location>
        <begin position="58"/>
        <end position="77"/>
    </location>
</feature>
<organism evidence="2 3">
    <name type="scientific">Anisakis simplex</name>
    <name type="common">Herring worm</name>
    <dbReference type="NCBI Taxonomy" id="6269"/>
    <lineage>
        <taxon>Eukaryota</taxon>
        <taxon>Metazoa</taxon>
        <taxon>Ecdysozoa</taxon>
        <taxon>Nematoda</taxon>
        <taxon>Chromadorea</taxon>
        <taxon>Rhabditida</taxon>
        <taxon>Spirurina</taxon>
        <taxon>Ascaridomorpha</taxon>
        <taxon>Ascaridoidea</taxon>
        <taxon>Anisakidae</taxon>
        <taxon>Anisakis</taxon>
        <taxon>Anisakis simplex complex</taxon>
    </lineage>
</organism>
<reference evidence="2 3" key="1">
    <citation type="submission" date="2018-11" db="EMBL/GenBank/DDBJ databases">
        <authorList>
            <consortium name="Pathogen Informatics"/>
        </authorList>
    </citation>
    <scope>NUCLEOTIDE SEQUENCE [LARGE SCALE GENOMIC DNA]</scope>
</reference>
<dbReference type="EMBL" id="UYRR01012548">
    <property type="protein sequence ID" value="VDK26411.1"/>
    <property type="molecule type" value="Genomic_DNA"/>
</dbReference>
<protein>
    <submittedName>
        <fullName evidence="2">Uncharacterized protein</fullName>
    </submittedName>
</protein>
<accession>A0A3P6Q2P0</accession>
<proteinExistence type="predicted"/>
<sequence>MHKAKTFMLESRVNAVHAATLISLGMLDEAEELFKAGITSVEAVAALRLINALNFRKVYSLNIVFIFFISLFGIINII</sequence>
<keyword evidence="1" id="KW-1133">Transmembrane helix</keyword>
<keyword evidence="1" id="KW-0472">Membrane</keyword>
<evidence type="ECO:0000256" key="1">
    <source>
        <dbReference type="SAM" id="Phobius"/>
    </source>
</evidence>
<name>A0A3P6Q2P0_ANISI</name>
<keyword evidence="1" id="KW-0812">Transmembrane</keyword>
<evidence type="ECO:0000313" key="2">
    <source>
        <dbReference type="EMBL" id="VDK26411.1"/>
    </source>
</evidence>